<proteinExistence type="predicted"/>
<keyword evidence="3" id="KW-1185">Reference proteome</keyword>
<feature type="signal peptide" evidence="1">
    <location>
        <begin position="1"/>
        <end position="19"/>
    </location>
</feature>
<feature type="chain" id="PRO_5011779800" evidence="1">
    <location>
        <begin position="20"/>
        <end position="129"/>
    </location>
</feature>
<dbReference type="AlphaFoldDB" id="A0A1I6JH30"/>
<organism evidence="2 3">
    <name type="scientific">Sphingomonas jatrophae</name>
    <dbReference type="NCBI Taxonomy" id="1166337"/>
    <lineage>
        <taxon>Bacteria</taxon>
        <taxon>Pseudomonadati</taxon>
        <taxon>Pseudomonadota</taxon>
        <taxon>Alphaproteobacteria</taxon>
        <taxon>Sphingomonadales</taxon>
        <taxon>Sphingomonadaceae</taxon>
        <taxon>Sphingomonas</taxon>
    </lineage>
</organism>
<dbReference type="EMBL" id="FOZG01000001">
    <property type="protein sequence ID" value="SFR78286.1"/>
    <property type="molecule type" value="Genomic_DNA"/>
</dbReference>
<dbReference type="Proteomes" id="UP000198824">
    <property type="component" value="Unassembled WGS sequence"/>
</dbReference>
<evidence type="ECO:0000313" key="2">
    <source>
        <dbReference type="EMBL" id="SFR78286.1"/>
    </source>
</evidence>
<name>A0A1I6JH30_9SPHN</name>
<keyword evidence="1" id="KW-0732">Signal</keyword>
<accession>A0A1I6JH30</accession>
<dbReference type="STRING" id="1166337.SAMN05192580_0266"/>
<dbReference type="OrthoDB" id="7391925at2"/>
<evidence type="ECO:0000313" key="3">
    <source>
        <dbReference type="Proteomes" id="UP000198824"/>
    </source>
</evidence>
<protein>
    <submittedName>
        <fullName evidence="2">Uncharacterized protein</fullName>
    </submittedName>
</protein>
<dbReference type="RefSeq" id="WP_093309582.1">
    <property type="nucleotide sequence ID" value="NZ_FOZG01000001.1"/>
</dbReference>
<reference evidence="2 3" key="1">
    <citation type="submission" date="2016-10" db="EMBL/GenBank/DDBJ databases">
        <authorList>
            <person name="de Groot N.N."/>
        </authorList>
    </citation>
    <scope>NUCLEOTIDE SEQUENCE [LARGE SCALE GENOMIC DNA]</scope>
    <source>
        <strain evidence="2 3">S5-249</strain>
    </source>
</reference>
<gene>
    <name evidence="2" type="ORF">SAMN05192580_0266</name>
</gene>
<evidence type="ECO:0000256" key="1">
    <source>
        <dbReference type="SAM" id="SignalP"/>
    </source>
</evidence>
<sequence length="129" mass="13822">MVRLSLAAALALIAVPTAAAPGKADREALAAARPIGAPVDCVQIRQIRDTRVRSDSVIDFVMNNNRVFRNTLPRSCPRLGFQRAFSYRTSLSQLCSVDIITVIDNVGGGLRPGPSCGLGKFQQVSGVKR</sequence>